<keyword evidence="2" id="KW-1185">Reference proteome</keyword>
<dbReference type="RefSeq" id="WP_375356312.1">
    <property type="nucleotide sequence ID" value="NZ_JBHHMI010000013.1"/>
</dbReference>
<comment type="caution">
    <text evidence="1">The sequence shown here is derived from an EMBL/GenBank/DDBJ whole genome shotgun (WGS) entry which is preliminary data.</text>
</comment>
<organism evidence="1 2">
    <name type="scientific">Paenibacillus enshidis</name>
    <dbReference type="NCBI Taxonomy" id="1458439"/>
    <lineage>
        <taxon>Bacteria</taxon>
        <taxon>Bacillati</taxon>
        <taxon>Bacillota</taxon>
        <taxon>Bacilli</taxon>
        <taxon>Bacillales</taxon>
        <taxon>Paenibacillaceae</taxon>
        <taxon>Paenibacillus</taxon>
    </lineage>
</organism>
<proteinExistence type="predicted"/>
<accession>A0ABV5AVB9</accession>
<dbReference type="EMBL" id="JBHHMI010000013">
    <property type="protein sequence ID" value="MFB5268161.1"/>
    <property type="molecule type" value="Genomic_DNA"/>
</dbReference>
<protein>
    <submittedName>
        <fullName evidence="1">Uncharacterized protein</fullName>
    </submittedName>
</protein>
<gene>
    <name evidence="1" type="ORF">ACE41H_15440</name>
</gene>
<evidence type="ECO:0000313" key="1">
    <source>
        <dbReference type="EMBL" id="MFB5268161.1"/>
    </source>
</evidence>
<dbReference type="Proteomes" id="UP001580346">
    <property type="component" value="Unassembled WGS sequence"/>
</dbReference>
<sequence length="108" mass="12351">MEDNGLYYPPQLLALIVSRIPNDLMKVFTQIWNSKSTNESGSSESGITWTSLVKEIGDRSIVEKALLIFEINGFVYSESSALDRRQKKYLPHSVLGRQLAKYLREQQN</sequence>
<name>A0ABV5AVB9_9BACL</name>
<reference evidence="1 2" key="1">
    <citation type="submission" date="2024-09" db="EMBL/GenBank/DDBJ databases">
        <title>Paenibacillus zeirhizospherea sp. nov., isolated from surface of the maize (Zea mays) roots in a horticulture field, Hungary.</title>
        <authorList>
            <person name="Marton D."/>
            <person name="Farkas M."/>
            <person name="Bedics A."/>
            <person name="Toth E."/>
            <person name="Tancsics A."/>
            <person name="Boka K."/>
            <person name="Maroti G."/>
            <person name="Kriszt B."/>
            <person name="Cserhati M."/>
        </authorList>
    </citation>
    <scope>NUCLEOTIDE SEQUENCE [LARGE SCALE GENOMIC DNA]</scope>
    <source>
        <strain evidence="1 2">KCTC 33519</strain>
    </source>
</reference>
<evidence type="ECO:0000313" key="2">
    <source>
        <dbReference type="Proteomes" id="UP001580346"/>
    </source>
</evidence>